<proteinExistence type="predicted"/>
<protein>
    <submittedName>
        <fullName evidence="1">Uncharacterized protein</fullName>
    </submittedName>
</protein>
<dbReference type="Pfam" id="PF12043">
    <property type="entry name" value="DUF3527"/>
    <property type="match status" value="1"/>
</dbReference>
<reference evidence="1" key="1">
    <citation type="submission" date="2018-02" db="EMBL/GenBank/DDBJ databases">
        <title>Rhizophora mucronata_Transcriptome.</title>
        <authorList>
            <person name="Meera S.P."/>
            <person name="Sreeshan A."/>
            <person name="Augustine A."/>
        </authorList>
    </citation>
    <scope>NUCLEOTIDE SEQUENCE</scope>
    <source>
        <tissue evidence="1">Leaf</tissue>
    </source>
</reference>
<dbReference type="InterPro" id="IPR021916">
    <property type="entry name" value="DUF3527"/>
</dbReference>
<dbReference type="PANTHER" id="PTHR31390:SF2">
    <property type="entry name" value="EXPRESSED PROTEIN"/>
    <property type="match status" value="1"/>
</dbReference>
<sequence>MVNICDGYYFVHFQSTLSALQSFSIAVAFIHSQNPNLQPQNVRESK</sequence>
<accession>A0A2P2P1A7</accession>
<name>A0A2P2P1A7_RHIMU</name>
<dbReference type="EMBL" id="GGEC01068028">
    <property type="protein sequence ID" value="MBX48512.1"/>
    <property type="molecule type" value="Transcribed_RNA"/>
</dbReference>
<evidence type="ECO:0000313" key="1">
    <source>
        <dbReference type="EMBL" id="MBX48512.1"/>
    </source>
</evidence>
<dbReference type="PANTHER" id="PTHR31390">
    <property type="entry name" value="EXPRESSED PROTEIN"/>
    <property type="match status" value="1"/>
</dbReference>
<dbReference type="AlphaFoldDB" id="A0A2P2P1A7"/>
<organism evidence="1">
    <name type="scientific">Rhizophora mucronata</name>
    <name type="common">Asiatic mangrove</name>
    <dbReference type="NCBI Taxonomy" id="61149"/>
    <lineage>
        <taxon>Eukaryota</taxon>
        <taxon>Viridiplantae</taxon>
        <taxon>Streptophyta</taxon>
        <taxon>Embryophyta</taxon>
        <taxon>Tracheophyta</taxon>
        <taxon>Spermatophyta</taxon>
        <taxon>Magnoliopsida</taxon>
        <taxon>eudicotyledons</taxon>
        <taxon>Gunneridae</taxon>
        <taxon>Pentapetalae</taxon>
        <taxon>rosids</taxon>
        <taxon>fabids</taxon>
        <taxon>Malpighiales</taxon>
        <taxon>Rhizophoraceae</taxon>
        <taxon>Rhizophora</taxon>
    </lineage>
</organism>